<evidence type="ECO:0000313" key="3">
    <source>
        <dbReference type="Proteomes" id="UP000054735"/>
    </source>
</evidence>
<dbReference type="Proteomes" id="UP000054735">
    <property type="component" value="Unassembled WGS sequence"/>
</dbReference>
<proteinExistence type="predicted"/>
<reference evidence="1 3" key="1">
    <citation type="submission" date="2015-11" db="EMBL/GenBank/DDBJ databases">
        <title>Genomic analysis of 38 Legionella species identifies large and diverse effector repertoires.</title>
        <authorList>
            <person name="Burstein D."/>
            <person name="Amaro F."/>
            <person name="Zusman T."/>
            <person name="Lifshitz Z."/>
            <person name="Cohen O."/>
            <person name="Gilbert J.A."/>
            <person name="Pupko T."/>
            <person name="Shuman H.A."/>
            <person name="Segal G."/>
        </authorList>
    </citation>
    <scope>NUCLEOTIDE SEQUENCE [LARGE SCALE GENOMIC DNA]</scope>
    <source>
        <strain evidence="1 3">CDC#1407-AL-14</strain>
    </source>
</reference>
<protein>
    <submittedName>
        <fullName evidence="2">Uncharacterized protein</fullName>
    </submittedName>
</protein>
<organism evidence="2 4">
    <name type="scientific">Legionella birminghamensis</name>
    <dbReference type="NCBI Taxonomy" id="28083"/>
    <lineage>
        <taxon>Bacteria</taxon>
        <taxon>Pseudomonadati</taxon>
        <taxon>Pseudomonadota</taxon>
        <taxon>Gammaproteobacteria</taxon>
        <taxon>Legionellales</taxon>
        <taxon>Legionellaceae</taxon>
        <taxon>Legionella</taxon>
    </lineage>
</organism>
<accession>A0A378IEL9</accession>
<dbReference type="RefSeq" id="WP_058524395.1">
    <property type="nucleotide sequence ID" value="NZ_CAAAHV010000007.1"/>
</dbReference>
<gene>
    <name evidence="1" type="ORF">Lbir_2389</name>
    <name evidence="2" type="ORF">NCTC12437_03023</name>
</gene>
<keyword evidence="3" id="KW-1185">Reference proteome</keyword>
<evidence type="ECO:0000313" key="4">
    <source>
        <dbReference type="Proteomes" id="UP000255066"/>
    </source>
</evidence>
<reference evidence="2 4" key="2">
    <citation type="submission" date="2018-06" db="EMBL/GenBank/DDBJ databases">
        <authorList>
            <consortium name="Pathogen Informatics"/>
            <person name="Doyle S."/>
        </authorList>
    </citation>
    <scope>NUCLEOTIDE SEQUENCE [LARGE SCALE GENOMIC DNA]</scope>
    <source>
        <strain evidence="2 4">NCTC12437</strain>
    </source>
</reference>
<dbReference type="AlphaFoldDB" id="A0A378IEL9"/>
<name>A0A378IEL9_9GAMM</name>
<dbReference type="EMBL" id="LNXT01000044">
    <property type="protein sequence ID" value="KTC68856.1"/>
    <property type="molecule type" value="Genomic_DNA"/>
</dbReference>
<dbReference type="OrthoDB" id="5640182at2"/>
<evidence type="ECO:0000313" key="2">
    <source>
        <dbReference type="EMBL" id="STX33202.1"/>
    </source>
</evidence>
<dbReference type="EMBL" id="UGNW01000001">
    <property type="protein sequence ID" value="STX33202.1"/>
    <property type="molecule type" value="Genomic_DNA"/>
</dbReference>
<dbReference type="Proteomes" id="UP000255066">
    <property type="component" value="Unassembled WGS sequence"/>
</dbReference>
<evidence type="ECO:0000313" key="1">
    <source>
        <dbReference type="EMBL" id="KTC68856.1"/>
    </source>
</evidence>
<sequence length="80" mass="9075">MPNKQFSERLNRELDAIGVPCIYKERVKAVAKIFKLPSFTAQELLNGSVFDTRLVNIVADELEVNPHWLLGKSPVKSKVH</sequence>
<dbReference type="STRING" id="28083.Lbir_2389"/>